<dbReference type="Pfam" id="PF14239">
    <property type="entry name" value="RRXRR"/>
    <property type="match status" value="1"/>
</dbReference>
<feature type="non-terminal residue" evidence="2">
    <location>
        <position position="30"/>
    </location>
</feature>
<evidence type="ECO:0000259" key="1">
    <source>
        <dbReference type="Pfam" id="PF14239"/>
    </source>
</evidence>
<keyword evidence="3" id="KW-1185">Reference proteome</keyword>
<feature type="domain" description="RRXRR" evidence="1">
    <location>
        <begin position="3"/>
        <end position="30"/>
    </location>
</feature>
<protein>
    <submittedName>
        <fullName evidence="2">RRXRR domain-containing protein</fullName>
    </submittedName>
</protein>
<gene>
    <name evidence="2" type="ORF">HXW94_12085</name>
</gene>
<accession>A0A850SWL2</accession>
<dbReference type="InterPro" id="IPR025938">
    <property type="entry name" value="RRXRR_dom"/>
</dbReference>
<name>A0A850SWL2_9BACT</name>
<evidence type="ECO:0000313" key="2">
    <source>
        <dbReference type="EMBL" id="NWH05714.1"/>
    </source>
</evidence>
<dbReference type="Proteomes" id="UP000553343">
    <property type="component" value="Unassembled WGS sequence"/>
</dbReference>
<reference evidence="2 3" key="1">
    <citation type="submission" date="2020-06" db="EMBL/GenBank/DDBJ databases">
        <title>High-quality draft genome of sulfate reducer Desulfobacter latus type strain AcrS2 isolated from marine sediment.</title>
        <authorList>
            <person name="Hoppe M."/>
            <person name="Larsen C.K."/>
            <person name="Marshall I.P.G."/>
            <person name="Schramm A."/>
            <person name="Marietou A.G."/>
        </authorList>
    </citation>
    <scope>NUCLEOTIDE SEQUENCE [LARGE SCALE GENOMIC DNA]</scope>
    <source>
        <strain evidence="2 3">AcRS2</strain>
    </source>
</reference>
<dbReference type="EMBL" id="JACADJ010000043">
    <property type="protein sequence ID" value="NWH05714.1"/>
    <property type="molecule type" value="Genomic_DNA"/>
</dbReference>
<comment type="caution">
    <text evidence="2">The sequence shown here is derived from an EMBL/GenBank/DDBJ whole genome shotgun (WGS) entry which is preliminary data.</text>
</comment>
<evidence type="ECO:0000313" key="3">
    <source>
        <dbReference type="Proteomes" id="UP000553343"/>
    </source>
</evidence>
<sequence>MNVFVLDTNKKPQNPVHPAKARLLLTEGKA</sequence>
<organism evidence="2 3">
    <name type="scientific">Desulfobacter latus</name>
    <dbReference type="NCBI Taxonomy" id="2292"/>
    <lineage>
        <taxon>Bacteria</taxon>
        <taxon>Pseudomonadati</taxon>
        <taxon>Thermodesulfobacteriota</taxon>
        <taxon>Desulfobacteria</taxon>
        <taxon>Desulfobacterales</taxon>
        <taxon>Desulfobacteraceae</taxon>
        <taxon>Desulfobacter</taxon>
    </lineage>
</organism>
<proteinExistence type="predicted"/>
<dbReference type="RefSeq" id="WP_178367172.1">
    <property type="nucleotide sequence ID" value="NZ_JACADJ010000043.1"/>
</dbReference>
<dbReference type="AlphaFoldDB" id="A0A850SWL2"/>